<name>A0A5C5ZQD0_9BACT</name>
<sequence length="335" mass="36098">MPATLVTPPNETTPVEAPAARAGRLRVLFVTTPQRPGDWLAEAFASEGAGNVGVEQAVGVTSAVGRLRDRPFDAVLATHQPGELDASELSRAIRAIGCLAPVVVLGDASPAEAEADLCAAGADAYCWVAQTTPRTLLWAMSRAIESRRLRRENQQLRQAERRRLALEHSEADRLLAEQRQLIDSLEMLGQPSVVECEANDPIATNGDLDPRLVERYRELLRAYAIMGSSGMADEMADLAERFAGLGLSPRRAVALHLGVLEEMVAGLGSRSARHVMGRADLLALDLTVHLAEAYRGRYLDRTHPPRQLPLPGFDAGDLPPDPPPTPADAHGYAPL</sequence>
<feature type="compositionally biased region" description="Low complexity" evidence="2">
    <location>
        <begin position="309"/>
        <end position="318"/>
    </location>
</feature>
<dbReference type="RefSeq" id="WP_146399600.1">
    <property type="nucleotide sequence ID" value="NZ_SJPQ01000002.1"/>
</dbReference>
<evidence type="ECO:0000313" key="3">
    <source>
        <dbReference type="EMBL" id="TWT88493.1"/>
    </source>
</evidence>
<organism evidence="3 4">
    <name type="scientific">Pseudobythopirellula maris</name>
    <dbReference type="NCBI Taxonomy" id="2527991"/>
    <lineage>
        <taxon>Bacteria</taxon>
        <taxon>Pseudomonadati</taxon>
        <taxon>Planctomycetota</taxon>
        <taxon>Planctomycetia</taxon>
        <taxon>Pirellulales</taxon>
        <taxon>Lacipirellulaceae</taxon>
        <taxon>Pseudobythopirellula</taxon>
    </lineage>
</organism>
<feature type="region of interest" description="Disordered" evidence="2">
    <location>
        <begin position="301"/>
        <end position="335"/>
    </location>
</feature>
<dbReference type="Gene3D" id="3.40.50.2300">
    <property type="match status" value="1"/>
</dbReference>
<dbReference type="Gene3D" id="1.10.1240.30">
    <property type="entry name" value="KaiA/RbsU domain"/>
    <property type="match status" value="1"/>
</dbReference>
<keyword evidence="4" id="KW-1185">Reference proteome</keyword>
<gene>
    <name evidence="3" type="ORF">Mal64_19760</name>
</gene>
<dbReference type="Proteomes" id="UP000315440">
    <property type="component" value="Unassembled WGS sequence"/>
</dbReference>
<protein>
    <recommendedName>
        <fullName evidence="5">Response regulatory domain-containing protein</fullName>
    </recommendedName>
</protein>
<evidence type="ECO:0000313" key="4">
    <source>
        <dbReference type="Proteomes" id="UP000315440"/>
    </source>
</evidence>
<dbReference type="SUPFAM" id="SSF52172">
    <property type="entry name" value="CheY-like"/>
    <property type="match status" value="1"/>
</dbReference>
<dbReference type="InterPro" id="IPR011006">
    <property type="entry name" value="CheY-like_superfamily"/>
</dbReference>
<dbReference type="AlphaFoldDB" id="A0A5C5ZQD0"/>
<dbReference type="InterPro" id="IPR017944">
    <property type="entry name" value="KaiA/RbsU_helical_domain_sf"/>
</dbReference>
<evidence type="ECO:0008006" key="5">
    <source>
        <dbReference type="Google" id="ProtNLM"/>
    </source>
</evidence>
<reference evidence="3 4" key="1">
    <citation type="submission" date="2019-02" db="EMBL/GenBank/DDBJ databases">
        <title>Deep-cultivation of Planctomycetes and their phenomic and genomic characterization uncovers novel biology.</title>
        <authorList>
            <person name="Wiegand S."/>
            <person name="Jogler M."/>
            <person name="Boedeker C."/>
            <person name="Pinto D."/>
            <person name="Vollmers J."/>
            <person name="Rivas-Marin E."/>
            <person name="Kohn T."/>
            <person name="Peeters S.H."/>
            <person name="Heuer A."/>
            <person name="Rast P."/>
            <person name="Oberbeckmann S."/>
            <person name="Bunk B."/>
            <person name="Jeske O."/>
            <person name="Meyerdierks A."/>
            <person name="Storesund J.E."/>
            <person name="Kallscheuer N."/>
            <person name="Luecker S."/>
            <person name="Lage O.M."/>
            <person name="Pohl T."/>
            <person name="Merkel B.J."/>
            <person name="Hornburger P."/>
            <person name="Mueller R.-W."/>
            <person name="Bruemmer F."/>
            <person name="Labrenz M."/>
            <person name="Spormann A.M."/>
            <person name="Op Den Camp H."/>
            <person name="Overmann J."/>
            <person name="Amann R."/>
            <person name="Jetten M.S.M."/>
            <person name="Mascher T."/>
            <person name="Medema M.H."/>
            <person name="Devos D.P."/>
            <person name="Kaster A.-K."/>
            <person name="Ovreas L."/>
            <person name="Rohde M."/>
            <person name="Galperin M.Y."/>
            <person name="Jogler C."/>
        </authorList>
    </citation>
    <scope>NUCLEOTIDE SEQUENCE [LARGE SCALE GENOMIC DNA]</scope>
    <source>
        <strain evidence="3 4">Mal64</strain>
    </source>
</reference>
<accession>A0A5C5ZQD0</accession>
<evidence type="ECO:0000256" key="2">
    <source>
        <dbReference type="SAM" id="MobiDB-lite"/>
    </source>
</evidence>
<comment type="caution">
    <text evidence="3">The sequence shown here is derived from an EMBL/GenBank/DDBJ whole genome shotgun (WGS) entry which is preliminary data.</text>
</comment>
<evidence type="ECO:0000256" key="1">
    <source>
        <dbReference type="SAM" id="Coils"/>
    </source>
</evidence>
<keyword evidence="1" id="KW-0175">Coiled coil</keyword>
<proteinExistence type="predicted"/>
<feature type="coiled-coil region" evidence="1">
    <location>
        <begin position="142"/>
        <end position="169"/>
    </location>
</feature>
<dbReference type="OrthoDB" id="252780at2"/>
<dbReference type="EMBL" id="SJPQ01000002">
    <property type="protein sequence ID" value="TWT88493.1"/>
    <property type="molecule type" value="Genomic_DNA"/>
</dbReference>